<dbReference type="Proteomes" id="UP000177515">
    <property type="component" value="Chromosome 2"/>
</dbReference>
<organism evidence="2 3">
    <name type="scientific">Cupriavidus malaysiensis</name>
    <dbReference type="NCBI Taxonomy" id="367825"/>
    <lineage>
        <taxon>Bacteria</taxon>
        <taxon>Pseudomonadati</taxon>
        <taxon>Pseudomonadota</taxon>
        <taxon>Betaproteobacteria</taxon>
        <taxon>Burkholderiales</taxon>
        <taxon>Burkholderiaceae</taxon>
        <taxon>Cupriavidus</taxon>
    </lineage>
</organism>
<feature type="domain" description="Amidase" evidence="1">
    <location>
        <begin position="349"/>
        <end position="445"/>
    </location>
</feature>
<evidence type="ECO:0000313" key="2">
    <source>
        <dbReference type="EMBL" id="AOZ08757.1"/>
    </source>
</evidence>
<dbReference type="InterPro" id="IPR052739">
    <property type="entry name" value="FAAH2"/>
</dbReference>
<dbReference type="EMBL" id="CP017755">
    <property type="protein sequence ID" value="AOZ08757.1"/>
    <property type="molecule type" value="Genomic_DNA"/>
</dbReference>
<dbReference type="PANTHER" id="PTHR43372:SF4">
    <property type="entry name" value="FATTY-ACID AMIDE HYDROLASE 2"/>
    <property type="match status" value="1"/>
</dbReference>
<dbReference type="InterPro" id="IPR023631">
    <property type="entry name" value="Amidase_dom"/>
</dbReference>
<dbReference type="InterPro" id="IPR036928">
    <property type="entry name" value="AS_sf"/>
</dbReference>
<evidence type="ECO:0000313" key="3">
    <source>
        <dbReference type="Proteomes" id="UP000177515"/>
    </source>
</evidence>
<accession>A0ABM6FAK9</accession>
<dbReference type="Gene3D" id="3.90.1300.10">
    <property type="entry name" value="Amidase signature (AS) domain"/>
    <property type="match status" value="1"/>
</dbReference>
<feature type="domain" description="Amidase" evidence="1">
    <location>
        <begin position="35"/>
        <end position="326"/>
    </location>
</feature>
<sequence>MQANSAGLPDLAPLGAAELARALAAGHVSALAACDAAIARIEAGDGAINAVVVRDFERARAQARAADAALARGERRPLLGVPITVKESFGVAGLPSTWGLAIAPQARVTEDAVAVARLKAAGAVLLGKTNVPVVLADYQSRNPVYGLTRHPHDPSRTPGGSSGGAAAALAAGFVPLELGSDIGGSIRVPAHFCGVCGHKPSHGLVPTRGHDFPGYPSAPDVLSVAGPLARRVADLELALEVLAGPDREAAAAYRLALPPARRDGDMRGLRVLALDAHPLARASAAVRGAVASAAERLAAGGAEVARHSEWLPDLAALHEDYARILFTITTRGGPNPPPSISAHEWLGLMDRRMQWQNRCRRLFEAFDVVLMPPFGSAAFPHIDSVDWDATTLDLDGEPALYREQLAWAGLATLPGLPATVVPVATDAQGLPLGVQVVGPLLEDRTPLAVARWLQEAGA</sequence>
<dbReference type="SUPFAM" id="SSF75304">
    <property type="entry name" value="Amidase signature (AS) enzymes"/>
    <property type="match status" value="1"/>
</dbReference>
<protein>
    <submittedName>
        <fullName evidence="2">Amidase</fullName>
    </submittedName>
</protein>
<dbReference type="PANTHER" id="PTHR43372">
    <property type="entry name" value="FATTY-ACID AMIDE HYDROLASE"/>
    <property type="match status" value="1"/>
</dbReference>
<dbReference type="Pfam" id="PF01425">
    <property type="entry name" value="Amidase"/>
    <property type="match status" value="2"/>
</dbReference>
<evidence type="ECO:0000259" key="1">
    <source>
        <dbReference type="Pfam" id="PF01425"/>
    </source>
</evidence>
<gene>
    <name evidence="2" type="ORF">BKK80_22890</name>
</gene>
<name>A0ABM6FAK9_9BURK</name>
<keyword evidence="3" id="KW-1185">Reference proteome</keyword>
<reference evidence="2 3" key="1">
    <citation type="submission" date="2016-10" db="EMBL/GenBank/DDBJ databases">
        <title>Complete genome sequences of three Cupriavidus strains isolated from various Malaysian environments.</title>
        <authorList>
            <person name="Abdullah A.A.-A."/>
            <person name="Shafie N.A.H."/>
            <person name="Lau N.S."/>
        </authorList>
    </citation>
    <scope>NUCLEOTIDE SEQUENCE [LARGE SCALE GENOMIC DNA]</scope>
    <source>
        <strain evidence="2 3">USMAA1020</strain>
    </source>
</reference>
<proteinExistence type="predicted"/>
<dbReference type="RefSeq" id="WP_071071430.1">
    <property type="nucleotide sequence ID" value="NZ_CP017755.1"/>
</dbReference>